<dbReference type="SUPFAM" id="SSF57903">
    <property type="entry name" value="FYVE/PHD zinc finger"/>
    <property type="match status" value="1"/>
</dbReference>
<dbReference type="OrthoDB" id="5411773at2759"/>
<dbReference type="GO" id="GO:0005634">
    <property type="term" value="C:nucleus"/>
    <property type="evidence" value="ECO:0007669"/>
    <property type="project" value="TreeGrafter"/>
</dbReference>
<dbReference type="GO" id="GO:0006355">
    <property type="term" value="P:regulation of DNA-templated transcription"/>
    <property type="evidence" value="ECO:0007669"/>
    <property type="project" value="TreeGrafter"/>
</dbReference>
<evidence type="ECO:0000313" key="4">
    <source>
        <dbReference type="Proteomes" id="UP000095085"/>
    </source>
</evidence>
<feature type="compositionally biased region" description="Basic and acidic residues" evidence="2">
    <location>
        <begin position="210"/>
        <end position="231"/>
    </location>
</feature>
<dbReference type="PANTHER" id="PTHR10333">
    <property type="entry name" value="INHIBITOR OF GROWTH PROTEIN"/>
    <property type="match status" value="1"/>
</dbReference>
<dbReference type="EMBL" id="KV454540">
    <property type="protein sequence ID" value="ODV68063.1"/>
    <property type="molecule type" value="Genomic_DNA"/>
</dbReference>
<sequence>MSSVIQHSSSIHNTFISTVDHLPCDIIRSLWLIQACNIAVDRHRQRLHDLLLQLQHDPLVDKKNIINQLKFLKLKIQSLNLEATAEAKALHNQLITHEITLSDEVDELRNLAQNSGVLTANSEDQDKLRAQLIEHYRKNPLTSQKEALKEQDEMDSVNANNQKLTDQETSSGIKLVLRLSKDKTKLKLKGRSRVEISNRSRGRPRIVKPKTNESDKLKGETKPRGRPRLDSKQQIAQPEEPKGRRSSYKVSKPVASTSKHTRKKIEPKEQDSEVYLAETAEDEDNKPYCFCRQPSLGGMIACDNDACPNGEWFHYKCVGLFNRVEAMKYTKGGNKWFCSDKCKEIASEKQRRRRKRKKNKGSY</sequence>
<dbReference type="GO" id="GO:0004402">
    <property type="term" value="F:histone acetyltransferase activity"/>
    <property type="evidence" value="ECO:0007669"/>
    <property type="project" value="TreeGrafter"/>
</dbReference>
<name>A0A1E4RLC5_9ASCO</name>
<evidence type="ECO:0000313" key="3">
    <source>
        <dbReference type="EMBL" id="ODV68063.1"/>
    </source>
</evidence>
<feature type="compositionally biased region" description="Polar residues" evidence="2">
    <location>
        <begin position="157"/>
        <end position="170"/>
    </location>
</feature>
<dbReference type="GO" id="GO:0000123">
    <property type="term" value="C:histone acetyltransferase complex"/>
    <property type="evidence" value="ECO:0007669"/>
    <property type="project" value="TreeGrafter"/>
</dbReference>
<reference evidence="4" key="1">
    <citation type="submission" date="2016-05" db="EMBL/GenBank/DDBJ databases">
        <title>Comparative genomics of biotechnologically important yeasts.</title>
        <authorList>
            <consortium name="DOE Joint Genome Institute"/>
            <person name="Riley R."/>
            <person name="Haridas S."/>
            <person name="Wolfe K.H."/>
            <person name="Lopes M.R."/>
            <person name="Hittinger C.T."/>
            <person name="Goker M."/>
            <person name="Salamov A."/>
            <person name="Wisecaver J."/>
            <person name="Long T.M."/>
            <person name="Aerts A.L."/>
            <person name="Barry K."/>
            <person name="Choi C."/>
            <person name="Clum A."/>
            <person name="Coughlan A.Y."/>
            <person name="Deshpande S."/>
            <person name="Douglass A.P."/>
            <person name="Hanson S.J."/>
            <person name="Klenk H.-P."/>
            <person name="Labutti K."/>
            <person name="Lapidus A."/>
            <person name="Lindquist E."/>
            <person name="Lipzen A."/>
            <person name="Meier-Kolthoff J.P."/>
            <person name="Ohm R.A."/>
            <person name="Otillar R.P."/>
            <person name="Pangilinan J."/>
            <person name="Peng Y."/>
            <person name="Rokas A."/>
            <person name="Rosa C.A."/>
            <person name="Scheuner C."/>
            <person name="Sibirny A.A."/>
            <person name="Slot J.C."/>
            <person name="Stielow J.B."/>
            <person name="Sun H."/>
            <person name="Kurtzman C.P."/>
            <person name="Blackwell M."/>
            <person name="Grigoriev I.V."/>
            <person name="Jeffries T.W."/>
        </authorList>
    </citation>
    <scope>NUCLEOTIDE SEQUENCE [LARGE SCALE GENOMIC DNA]</scope>
    <source>
        <strain evidence="4">NRRL Y-1933</strain>
    </source>
</reference>
<evidence type="ECO:0000256" key="1">
    <source>
        <dbReference type="PIRSR" id="PIRSR628651-50"/>
    </source>
</evidence>
<feature type="region of interest" description="Disordered" evidence="2">
    <location>
        <begin position="147"/>
        <end position="170"/>
    </location>
</feature>
<gene>
    <name evidence="3" type="ORF">HYPBUDRAFT_152724</name>
</gene>
<dbReference type="Gene3D" id="3.30.40.10">
    <property type="entry name" value="Zinc/RING finger domain, C3HC4 (zinc finger)"/>
    <property type="match status" value="1"/>
</dbReference>
<feature type="site" description="Histone H3K4me3 binding" evidence="1">
    <location>
        <position position="299"/>
    </location>
</feature>
<dbReference type="STRING" id="984485.A0A1E4RLC5"/>
<dbReference type="AlphaFoldDB" id="A0A1E4RLC5"/>
<dbReference type="Proteomes" id="UP000095085">
    <property type="component" value="Unassembled WGS sequence"/>
</dbReference>
<feature type="region of interest" description="Disordered" evidence="2">
    <location>
        <begin position="187"/>
        <end position="272"/>
    </location>
</feature>
<organism evidence="3 4">
    <name type="scientific">Hyphopichia burtonii NRRL Y-1933</name>
    <dbReference type="NCBI Taxonomy" id="984485"/>
    <lineage>
        <taxon>Eukaryota</taxon>
        <taxon>Fungi</taxon>
        <taxon>Dikarya</taxon>
        <taxon>Ascomycota</taxon>
        <taxon>Saccharomycotina</taxon>
        <taxon>Pichiomycetes</taxon>
        <taxon>Debaryomycetaceae</taxon>
        <taxon>Hyphopichia</taxon>
    </lineage>
</organism>
<keyword evidence="4" id="KW-1185">Reference proteome</keyword>
<evidence type="ECO:0008006" key="5">
    <source>
        <dbReference type="Google" id="ProtNLM"/>
    </source>
</evidence>
<feature type="site" description="Histone H3K4me3 binding" evidence="1">
    <location>
        <position position="288"/>
    </location>
</feature>
<feature type="site" description="Histone H3K4me3 binding" evidence="1">
    <location>
        <position position="303"/>
    </location>
</feature>
<protein>
    <recommendedName>
        <fullName evidence="5">Zinc finger PHD-type domain-containing protein</fullName>
    </recommendedName>
</protein>
<dbReference type="PANTHER" id="PTHR10333:SF94">
    <property type="entry name" value="FINGER DOMAIN PROTEIN, PUTATIVE (AFU_ORTHOLOGUE AFUA_3G11940)-RELATED"/>
    <property type="match status" value="1"/>
</dbReference>
<evidence type="ECO:0000256" key="2">
    <source>
        <dbReference type="SAM" id="MobiDB-lite"/>
    </source>
</evidence>
<dbReference type="CDD" id="cd15505">
    <property type="entry name" value="PHD_ING"/>
    <property type="match status" value="1"/>
</dbReference>
<accession>A0A1E4RLC5</accession>
<dbReference type="InterPro" id="IPR013083">
    <property type="entry name" value="Znf_RING/FYVE/PHD"/>
</dbReference>
<dbReference type="InterPro" id="IPR011011">
    <property type="entry name" value="Znf_FYVE_PHD"/>
</dbReference>
<dbReference type="GeneID" id="30995707"/>
<proteinExistence type="predicted"/>
<dbReference type="RefSeq" id="XP_020077130.1">
    <property type="nucleotide sequence ID" value="XM_020221157.1"/>
</dbReference>
<dbReference type="InterPro" id="IPR028651">
    <property type="entry name" value="ING_fam"/>
</dbReference>
<feature type="site" description="Histone H3K4me3 binding" evidence="1">
    <location>
        <position position="312"/>
    </location>
</feature>